<dbReference type="Proteomes" id="UP000217895">
    <property type="component" value="Chromosome"/>
</dbReference>
<name>A0A1Z4JI05_LEPBY</name>
<reference evidence="1 2" key="1">
    <citation type="submission" date="2017-06" db="EMBL/GenBank/DDBJ databases">
        <title>Genome sequencing of cyanobaciteial culture collection at National Institute for Environmental Studies (NIES).</title>
        <authorList>
            <person name="Hirose Y."/>
            <person name="Shimura Y."/>
            <person name="Fujisawa T."/>
            <person name="Nakamura Y."/>
            <person name="Kawachi M."/>
        </authorList>
    </citation>
    <scope>NUCLEOTIDE SEQUENCE [LARGE SCALE GENOMIC DNA]</scope>
    <source>
        <strain evidence="1 2">NIES-2135</strain>
    </source>
</reference>
<dbReference type="EMBL" id="AP018203">
    <property type="protein sequence ID" value="BAY56405.1"/>
    <property type="molecule type" value="Genomic_DNA"/>
</dbReference>
<accession>A0A1Z4JI05</accession>
<organism evidence="1 2">
    <name type="scientific">Leptolyngbya boryana NIES-2135</name>
    <dbReference type="NCBI Taxonomy" id="1973484"/>
    <lineage>
        <taxon>Bacteria</taxon>
        <taxon>Bacillati</taxon>
        <taxon>Cyanobacteriota</taxon>
        <taxon>Cyanophyceae</taxon>
        <taxon>Leptolyngbyales</taxon>
        <taxon>Leptolyngbyaceae</taxon>
        <taxon>Leptolyngbya group</taxon>
        <taxon>Leptolyngbya</taxon>
    </lineage>
</organism>
<keyword evidence="2" id="KW-1185">Reference proteome</keyword>
<gene>
    <name evidence="1" type="ORF">NIES2135_32360</name>
</gene>
<evidence type="ECO:0000313" key="2">
    <source>
        <dbReference type="Proteomes" id="UP000217895"/>
    </source>
</evidence>
<proteinExistence type="predicted"/>
<evidence type="ECO:0000313" key="1">
    <source>
        <dbReference type="EMBL" id="BAY56405.1"/>
    </source>
</evidence>
<sequence length="39" mass="4390">MEMRALLGLNTLDQPRPKRDFHLFTCEKTGTISGVNSVL</sequence>
<dbReference type="AlphaFoldDB" id="A0A1Z4JI05"/>
<protein>
    <submittedName>
        <fullName evidence="1">Uncharacterized protein</fullName>
    </submittedName>
</protein>